<evidence type="ECO:0000259" key="3">
    <source>
        <dbReference type="Pfam" id="PF13407"/>
    </source>
</evidence>
<dbReference type="InterPro" id="IPR028082">
    <property type="entry name" value="Peripla_BP_I"/>
</dbReference>
<dbReference type="SUPFAM" id="SSF53822">
    <property type="entry name" value="Periplasmic binding protein-like I"/>
    <property type="match status" value="1"/>
</dbReference>
<dbReference type="InterPro" id="IPR013459">
    <property type="entry name" value="RhaS"/>
</dbReference>
<dbReference type="Proteomes" id="UP000460272">
    <property type="component" value="Unassembled WGS sequence"/>
</dbReference>
<keyword evidence="5" id="KW-1185">Reference proteome</keyword>
<dbReference type="GO" id="GO:0015762">
    <property type="term" value="P:rhamnose transmembrane transport"/>
    <property type="evidence" value="ECO:0007669"/>
    <property type="project" value="InterPro"/>
</dbReference>
<dbReference type="AlphaFoldDB" id="A0A6P2BYH5"/>
<dbReference type="GO" id="GO:0030288">
    <property type="term" value="C:outer membrane-bounded periplasmic space"/>
    <property type="evidence" value="ECO:0007669"/>
    <property type="project" value="TreeGrafter"/>
</dbReference>
<organism evidence="4 5">
    <name type="scientific">Trebonia kvetii</name>
    <dbReference type="NCBI Taxonomy" id="2480626"/>
    <lineage>
        <taxon>Bacteria</taxon>
        <taxon>Bacillati</taxon>
        <taxon>Actinomycetota</taxon>
        <taxon>Actinomycetes</taxon>
        <taxon>Streptosporangiales</taxon>
        <taxon>Treboniaceae</taxon>
        <taxon>Trebonia</taxon>
    </lineage>
</organism>
<name>A0A6P2BYH5_9ACTN</name>
<protein>
    <submittedName>
        <fullName evidence="4">Rhamnose ABC transporter substrate-binding protein</fullName>
    </submittedName>
</protein>
<dbReference type="PANTHER" id="PTHR30036:SF8">
    <property type="entry name" value="ABC-TYPE SUGAR TRANSPORT SYSTEM PERIPLASMIC COMPONENT-LIKE PROTEIN"/>
    <property type="match status" value="1"/>
</dbReference>
<dbReference type="OrthoDB" id="9781890at2"/>
<accession>A0A6P2BYH5</accession>
<dbReference type="NCBIfam" id="TIGR02637">
    <property type="entry name" value="RhaS"/>
    <property type="match status" value="1"/>
</dbReference>
<gene>
    <name evidence="4" type="primary">rhaS</name>
    <name evidence="4" type="ORF">EAS64_17130</name>
</gene>
<dbReference type="InterPro" id="IPR025997">
    <property type="entry name" value="SBP_2_dom"/>
</dbReference>
<comment type="caution">
    <text evidence="4">The sequence shown here is derived from an EMBL/GenBank/DDBJ whole genome shotgun (WGS) entry which is preliminary data.</text>
</comment>
<dbReference type="RefSeq" id="WP_145853994.1">
    <property type="nucleotide sequence ID" value="NZ_RPFW01000003.1"/>
</dbReference>
<evidence type="ECO:0000256" key="2">
    <source>
        <dbReference type="SAM" id="SignalP"/>
    </source>
</evidence>
<proteinExistence type="predicted"/>
<evidence type="ECO:0000256" key="1">
    <source>
        <dbReference type="ARBA" id="ARBA00004196"/>
    </source>
</evidence>
<comment type="subcellular location">
    <subcellularLocation>
        <location evidence="1">Cell envelope</location>
    </subcellularLocation>
</comment>
<dbReference type="GO" id="GO:0030246">
    <property type="term" value="F:carbohydrate binding"/>
    <property type="evidence" value="ECO:0007669"/>
    <property type="project" value="TreeGrafter"/>
</dbReference>
<dbReference type="Gene3D" id="3.40.50.2300">
    <property type="match status" value="2"/>
</dbReference>
<dbReference type="PANTHER" id="PTHR30036">
    <property type="entry name" value="D-XYLOSE-BINDING PERIPLASMIC PROTEIN"/>
    <property type="match status" value="1"/>
</dbReference>
<feature type="chain" id="PRO_5038362953" evidence="2">
    <location>
        <begin position="23"/>
        <end position="376"/>
    </location>
</feature>
<evidence type="ECO:0000313" key="5">
    <source>
        <dbReference type="Proteomes" id="UP000460272"/>
    </source>
</evidence>
<reference evidence="4 5" key="1">
    <citation type="submission" date="2018-11" db="EMBL/GenBank/DDBJ databases">
        <title>Trebonia kvetii gen.nov., sp.nov., a novel acidophilic actinobacterium, and proposal of the new actinobacterial family Treboniaceae fam. nov.</title>
        <authorList>
            <person name="Rapoport D."/>
            <person name="Sagova-Mareckova M."/>
            <person name="Sedlacek I."/>
            <person name="Provaznik J."/>
            <person name="Kralova S."/>
            <person name="Pavlinic D."/>
            <person name="Benes V."/>
            <person name="Kopecky J."/>
        </authorList>
    </citation>
    <scope>NUCLEOTIDE SEQUENCE [LARGE SCALE GENOMIC DNA]</scope>
    <source>
        <strain evidence="4 5">15Tr583</strain>
    </source>
</reference>
<dbReference type="EMBL" id="RPFW01000003">
    <property type="protein sequence ID" value="TVZ04124.1"/>
    <property type="molecule type" value="Genomic_DNA"/>
</dbReference>
<dbReference type="InterPro" id="IPR050555">
    <property type="entry name" value="Bact_Solute-Bind_Prot2"/>
</dbReference>
<sequence length="376" mass="37911">MHLRRATWLALALPVATTVALSACSSSSSTTSTAPSSSAPAASSSSAAASTSASAPAGGSSSAAATGGLKTGLKVFVIPKNLGNSYFTTADSANSGGAIAALQTLSETGSETSGTSATPASQIPAIQAAISKGANALIVSATDPTALCPTLKSAMSRGITVVTYDSDAPTCRSMFINQASTAQIGTSEVDVLAKEIGETGQIAIVSAAASATNQNAWIGYMKTELKKYPKMQLVSTVYGNDDPTTATQVTQGLLQQYPNLKGIISPTTVGIGAAAAVLDTAKYRGKIALTGLGTPDEMKKYVADGTVKQFELWNPADLGYLAAYAAVELASGKIKGNSGDQFSAGKLGSYTVGAGNTVLLGPPFVFDSSNIAKFNF</sequence>
<dbReference type="PROSITE" id="PS51257">
    <property type="entry name" value="PROKAR_LIPOPROTEIN"/>
    <property type="match status" value="1"/>
</dbReference>
<feature type="domain" description="Periplasmic binding protein" evidence="3">
    <location>
        <begin position="76"/>
        <end position="333"/>
    </location>
</feature>
<keyword evidence="2" id="KW-0732">Signal</keyword>
<evidence type="ECO:0000313" key="4">
    <source>
        <dbReference type="EMBL" id="TVZ04124.1"/>
    </source>
</evidence>
<dbReference type="Pfam" id="PF13407">
    <property type="entry name" value="Peripla_BP_4"/>
    <property type="match status" value="1"/>
</dbReference>
<feature type="signal peptide" evidence="2">
    <location>
        <begin position="1"/>
        <end position="22"/>
    </location>
</feature>